<evidence type="ECO:0000313" key="9">
    <source>
        <dbReference type="EMBL" id="KAG5462813.1"/>
    </source>
</evidence>
<keyword evidence="5 6" id="KW-0472">Membrane</keyword>
<dbReference type="EMBL" id="JAEFCI010001571">
    <property type="protein sequence ID" value="KAG5462813.1"/>
    <property type="molecule type" value="Genomic_DNA"/>
</dbReference>
<dbReference type="InterPro" id="IPR023298">
    <property type="entry name" value="ATPase_P-typ_TM_dom_sf"/>
</dbReference>
<dbReference type="Gene3D" id="3.40.50.1000">
    <property type="entry name" value="HAD superfamily/HAD-like"/>
    <property type="match status" value="1"/>
</dbReference>
<dbReference type="InterPro" id="IPR023214">
    <property type="entry name" value="HAD_sf"/>
</dbReference>
<comment type="caution">
    <text evidence="9">The sequence shown here is derived from an EMBL/GenBank/DDBJ whole genome shotgun (WGS) entry which is preliminary data.</text>
</comment>
<dbReference type="Gene3D" id="3.40.1110.10">
    <property type="entry name" value="Calcium-transporting ATPase, cytoplasmic domain N"/>
    <property type="match status" value="1"/>
</dbReference>
<feature type="non-terminal residue" evidence="9">
    <location>
        <position position="1"/>
    </location>
</feature>
<dbReference type="PANTHER" id="PTHR24093:SF369">
    <property type="entry name" value="CALCIUM-TRANSPORTING ATPASE"/>
    <property type="match status" value="1"/>
</dbReference>
<feature type="transmembrane region" description="Helical" evidence="6">
    <location>
        <begin position="252"/>
        <end position="278"/>
    </location>
</feature>
<dbReference type="GO" id="GO:0005524">
    <property type="term" value="F:ATP binding"/>
    <property type="evidence" value="ECO:0007669"/>
    <property type="project" value="InterPro"/>
</dbReference>
<organism evidence="9 10">
    <name type="scientific">Olpidium bornovanus</name>
    <dbReference type="NCBI Taxonomy" id="278681"/>
    <lineage>
        <taxon>Eukaryota</taxon>
        <taxon>Fungi</taxon>
        <taxon>Fungi incertae sedis</taxon>
        <taxon>Olpidiomycota</taxon>
        <taxon>Olpidiomycotina</taxon>
        <taxon>Olpidiomycetes</taxon>
        <taxon>Olpidiales</taxon>
        <taxon>Olpidiaceae</taxon>
        <taxon>Olpidium</taxon>
    </lineage>
</organism>
<protein>
    <submittedName>
        <fullName evidence="9">E1-E2 ATPase-domain-containing protein</fullName>
    </submittedName>
</protein>
<dbReference type="PRINTS" id="PR00119">
    <property type="entry name" value="CATATPASE"/>
</dbReference>
<dbReference type="Gene3D" id="1.20.1110.10">
    <property type="entry name" value="Calcium-transporting ATPase, transmembrane domain"/>
    <property type="match status" value="1"/>
</dbReference>
<evidence type="ECO:0000256" key="6">
    <source>
        <dbReference type="SAM" id="Phobius"/>
    </source>
</evidence>
<dbReference type="SUPFAM" id="SSF81660">
    <property type="entry name" value="Metal cation-transporting ATPase, ATP-binding domain N"/>
    <property type="match status" value="1"/>
</dbReference>
<evidence type="ECO:0000256" key="4">
    <source>
        <dbReference type="ARBA" id="ARBA00022989"/>
    </source>
</evidence>
<keyword evidence="3" id="KW-0460">Magnesium</keyword>
<dbReference type="GO" id="GO:0006874">
    <property type="term" value="P:intracellular calcium ion homeostasis"/>
    <property type="evidence" value="ECO:0007669"/>
    <property type="project" value="TreeGrafter"/>
</dbReference>
<dbReference type="Pfam" id="PF00122">
    <property type="entry name" value="E1-E2_ATPase"/>
    <property type="match status" value="1"/>
</dbReference>
<evidence type="ECO:0000256" key="3">
    <source>
        <dbReference type="ARBA" id="ARBA00022842"/>
    </source>
</evidence>
<sequence>GFAIFLAVFIIVVVTAVNNWKKDDLAAEADDVRISVRRNGDSTDIPVHEIHVGDVVLLKDGDIIPVDGLVIDSHNGKCDESSATGESDHIKKKPFDAAAEEAADAAVKARRFPVDVTADVVDGPIDFQRSERPKGQSSSTPFLVQSGTKVNEGTITIVALCVGSNSRYGLLLKEVKKEVEDTPMQKALARLAASIGWFGLGIAFAQLVILTIKFIVRGVQNDWRTGFSLSAGPISSSEKAPVSEFVNAIVNIVIQAVTIVVVAVPEGLPMAVTIALIYGTRKMAQRNNFVRQLAACETMGGATTICTDKTGTLTENKMTVVAGFVADRAFDRSSIASLSTGLADPHSALPDFPSTKARTLFRSSVVRNSKAFVTQDENGSLCFRGDKTEGALLGLCCPDLSNVDLKSERVPVEKVFPFSSKKKSM</sequence>
<keyword evidence="7" id="KW-0732">Signal</keyword>
<feature type="signal peptide" evidence="7">
    <location>
        <begin position="1"/>
        <end position="16"/>
    </location>
</feature>
<keyword evidence="4 6" id="KW-1133">Transmembrane helix</keyword>
<dbReference type="PROSITE" id="PS00154">
    <property type="entry name" value="ATPASE_E1_E2"/>
    <property type="match status" value="1"/>
</dbReference>
<dbReference type="SUPFAM" id="SSF81665">
    <property type="entry name" value="Calcium ATPase, transmembrane domain M"/>
    <property type="match status" value="1"/>
</dbReference>
<evidence type="ECO:0000256" key="1">
    <source>
        <dbReference type="ARBA" id="ARBA00004127"/>
    </source>
</evidence>
<accession>A0A8H8A199</accession>
<dbReference type="Proteomes" id="UP000673691">
    <property type="component" value="Unassembled WGS sequence"/>
</dbReference>
<feature type="transmembrane region" description="Helical" evidence="6">
    <location>
        <begin position="191"/>
        <end position="216"/>
    </location>
</feature>
<dbReference type="InterPro" id="IPR001757">
    <property type="entry name" value="P_typ_ATPase"/>
</dbReference>
<dbReference type="GO" id="GO:0005388">
    <property type="term" value="F:P-type calcium transporter activity"/>
    <property type="evidence" value="ECO:0007669"/>
    <property type="project" value="TreeGrafter"/>
</dbReference>
<dbReference type="GO" id="GO:0016887">
    <property type="term" value="F:ATP hydrolysis activity"/>
    <property type="evidence" value="ECO:0007669"/>
    <property type="project" value="InterPro"/>
</dbReference>
<comment type="subcellular location">
    <subcellularLocation>
        <location evidence="1">Endomembrane system</location>
        <topology evidence="1">Multi-pass membrane protein</topology>
    </subcellularLocation>
</comment>
<dbReference type="InterPro" id="IPR059000">
    <property type="entry name" value="ATPase_P-type_domA"/>
</dbReference>
<dbReference type="GO" id="GO:0005886">
    <property type="term" value="C:plasma membrane"/>
    <property type="evidence" value="ECO:0007669"/>
    <property type="project" value="TreeGrafter"/>
</dbReference>
<proteinExistence type="predicted"/>
<feature type="domain" description="P-type ATPase A" evidence="8">
    <location>
        <begin position="35"/>
        <end position="175"/>
    </location>
</feature>
<keyword evidence="2 6" id="KW-0812">Transmembrane</keyword>
<reference evidence="9 10" key="1">
    <citation type="journal article" name="Sci. Rep.">
        <title>Genome-scale phylogenetic analyses confirm Olpidium as the closest living zoosporic fungus to the non-flagellated, terrestrial fungi.</title>
        <authorList>
            <person name="Chang Y."/>
            <person name="Rochon D."/>
            <person name="Sekimoto S."/>
            <person name="Wang Y."/>
            <person name="Chovatia M."/>
            <person name="Sandor L."/>
            <person name="Salamov A."/>
            <person name="Grigoriev I.V."/>
            <person name="Stajich J.E."/>
            <person name="Spatafora J.W."/>
        </authorList>
    </citation>
    <scope>NUCLEOTIDE SEQUENCE [LARGE SCALE GENOMIC DNA]</scope>
    <source>
        <strain evidence="9">S191</strain>
    </source>
</reference>
<evidence type="ECO:0000256" key="5">
    <source>
        <dbReference type="ARBA" id="ARBA00023136"/>
    </source>
</evidence>
<evidence type="ECO:0000256" key="7">
    <source>
        <dbReference type="SAM" id="SignalP"/>
    </source>
</evidence>
<dbReference type="Gene3D" id="2.70.150.10">
    <property type="entry name" value="Calcium-transporting ATPase, cytoplasmic transduction domain A"/>
    <property type="match status" value="1"/>
</dbReference>
<dbReference type="PANTHER" id="PTHR24093">
    <property type="entry name" value="CATION TRANSPORTING ATPASE"/>
    <property type="match status" value="1"/>
</dbReference>
<feature type="chain" id="PRO_5034724049" evidence="7">
    <location>
        <begin position="17"/>
        <end position="425"/>
    </location>
</feature>
<dbReference type="OrthoDB" id="3352408at2759"/>
<feature type="non-terminal residue" evidence="9">
    <location>
        <position position="425"/>
    </location>
</feature>
<dbReference type="NCBIfam" id="TIGR01494">
    <property type="entry name" value="ATPase_P-type"/>
    <property type="match status" value="1"/>
</dbReference>
<evidence type="ECO:0000256" key="2">
    <source>
        <dbReference type="ARBA" id="ARBA00022692"/>
    </source>
</evidence>
<dbReference type="GO" id="GO:0012505">
    <property type="term" value="C:endomembrane system"/>
    <property type="evidence" value="ECO:0007669"/>
    <property type="project" value="UniProtKB-SubCell"/>
</dbReference>
<name>A0A8H8A199_9FUNG</name>
<dbReference type="InterPro" id="IPR023299">
    <property type="entry name" value="ATPase_P-typ_cyto_dom_N"/>
</dbReference>
<gene>
    <name evidence="9" type="ORF">BJ554DRAFT_3439</name>
</gene>
<dbReference type="InterPro" id="IPR008250">
    <property type="entry name" value="ATPase_P-typ_transduc_dom_A_sf"/>
</dbReference>
<evidence type="ECO:0000259" key="8">
    <source>
        <dbReference type="Pfam" id="PF00122"/>
    </source>
</evidence>
<evidence type="ECO:0000313" key="10">
    <source>
        <dbReference type="Proteomes" id="UP000673691"/>
    </source>
</evidence>
<dbReference type="InterPro" id="IPR018303">
    <property type="entry name" value="ATPase_P-typ_P_site"/>
</dbReference>
<keyword evidence="10" id="KW-1185">Reference proteome</keyword>
<dbReference type="SUPFAM" id="SSF81653">
    <property type="entry name" value="Calcium ATPase, transduction domain A"/>
    <property type="match status" value="1"/>
</dbReference>
<dbReference type="AlphaFoldDB" id="A0A8H8A199"/>